<organism evidence="1 2">
    <name type="scientific">Rhodopirellula bahusiensis</name>
    <dbReference type="NCBI Taxonomy" id="2014065"/>
    <lineage>
        <taxon>Bacteria</taxon>
        <taxon>Pseudomonadati</taxon>
        <taxon>Planctomycetota</taxon>
        <taxon>Planctomycetia</taxon>
        <taxon>Pirellulales</taxon>
        <taxon>Pirellulaceae</taxon>
        <taxon>Rhodopirellula</taxon>
    </lineage>
</organism>
<comment type="caution">
    <text evidence="1">The sequence shown here is derived from an EMBL/GenBank/DDBJ whole genome shotgun (WGS) entry which is preliminary data.</text>
</comment>
<keyword evidence="2" id="KW-1185">Reference proteome</keyword>
<accession>A0A2G1W6Z4</accession>
<proteinExistence type="predicted"/>
<dbReference type="AlphaFoldDB" id="A0A2G1W6Z4"/>
<dbReference type="SUPFAM" id="SSF50494">
    <property type="entry name" value="Trypsin-like serine proteases"/>
    <property type="match status" value="1"/>
</dbReference>
<dbReference type="EMBL" id="NIZW01000009">
    <property type="protein sequence ID" value="PHQ34813.1"/>
    <property type="molecule type" value="Genomic_DNA"/>
</dbReference>
<dbReference type="GeneID" id="90609055"/>
<evidence type="ECO:0000313" key="2">
    <source>
        <dbReference type="Proteomes" id="UP000225740"/>
    </source>
</evidence>
<dbReference type="Proteomes" id="UP000225740">
    <property type="component" value="Unassembled WGS sequence"/>
</dbReference>
<gene>
    <name evidence="1" type="ORF">CEE69_13145</name>
</gene>
<evidence type="ECO:0000313" key="1">
    <source>
        <dbReference type="EMBL" id="PHQ34813.1"/>
    </source>
</evidence>
<dbReference type="RefSeq" id="WP_099261116.1">
    <property type="nucleotide sequence ID" value="NZ_NIZW01000009.1"/>
</dbReference>
<name>A0A2G1W6Z4_9BACT</name>
<dbReference type="InterPro" id="IPR009003">
    <property type="entry name" value="Peptidase_S1_PA"/>
</dbReference>
<protein>
    <recommendedName>
        <fullName evidence="3">Serine protease</fullName>
    </recommendedName>
</protein>
<sequence>MHEISDVDRVTLSSYAVSFIYSTSKKYEGKPFHMASGFVFASEDASDFRVIVTVKHFVESLVQRNKQGTVTSLSVVHRSLSSESHNIEVDIPLSKIDELFSLAKGDTDLSVCKITKDIGKSFEENRIPSIRYGLHFGEQDDSQVLGLLIGYSSHETTTVLKSRIHTIENNEQYTHDVIGIGKMCNRIIPIKAVLQESLKLHFKLCRNNLPTLTGMSGSPIVVADPANPTSFKFAGQQIAEFVRNGSIEYVVATPAHQVAKAIASCLLPSGSDESTSKTEV</sequence>
<evidence type="ECO:0008006" key="3">
    <source>
        <dbReference type="Google" id="ProtNLM"/>
    </source>
</evidence>
<reference evidence="1 2" key="1">
    <citation type="submission" date="2017-06" db="EMBL/GenBank/DDBJ databases">
        <title>Description of Rhodopirellula bahusiensis sp. nov.</title>
        <authorList>
            <person name="Kizina J."/>
            <person name="Harder J."/>
        </authorList>
    </citation>
    <scope>NUCLEOTIDE SEQUENCE [LARGE SCALE GENOMIC DNA]</scope>
    <source>
        <strain evidence="1 2">SWK21</strain>
    </source>
</reference>